<evidence type="ECO:0000259" key="10">
    <source>
        <dbReference type="PROSITE" id="PS50885"/>
    </source>
</evidence>
<dbReference type="EMBL" id="QGHF01000007">
    <property type="protein sequence ID" value="PWK95641.1"/>
    <property type="molecule type" value="Genomic_DNA"/>
</dbReference>
<feature type="transmembrane region" description="Helical" evidence="8">
    <location>
        <begin position="91"/>
        <end position="114"/>
    </location>
</feature>
<keyword evidence="8" id="KW-0472">Membrane</keyword>
<dbReference type="InterPro" id="IPR003594">
    <property type="entry name" value="HATPase_dom"/>
</dbReference>
<dbReference type="GO" id="GO:0005886">
    <property type="term" value="C:plasma membrane"/>
    <property type="evidence" value="ECO:0007669"/>
    <property type="project" value="TreeGrafter"/>
</dbReference>
<keyword evidence="7" id="KW-0902">Two-component regulatory system</keyword>
<accession>A0A2V2BE64</accession>
<dbReference type="RefSeq" id="WP_063876919.1">
    <property type="nucleotide sequence ID" value="NZ_QGHF01000007.1"/>
</dbReference>
<dbReference type="CDD" id="cd00082">
    <property type="entry name" value="HisKA"/>
    <property type="match status" value="1"/>
</dbReference>
<evidence type="ECO:0000256" key="3">
    <source>
        <dbReference type="ARBA" id="ARBA00012438"/>
    </source>
</evidence>
<dbReference type="Gene3D" id="6.10.340.10">
    <property type="match status" value="1"/>
</dbReference>
<keyword evidence="5" id="KW-0808">Transferase</keyword>
<comment type="caution">
    <text evidence="11">The sequence shown here is derived from an EMBL/GenBank/DDBJ whole genome shotgun (WGS) entry which is preliminary data.</text>
</comment>
<dbReference type="GO" id="GO:0000155">
    <property type="term" value="F:phosphorelay sensor kinase activity"/>
    <property type="evidence" value="ECO:0007669"/>
    <property type="project" value="InterPro"/>
</dbReference>
<dbReference type="PROSITE" id="PS50885">
    <property type="entry name" value="HAMP"/>
    <property type="match status" value="1"/>
</dbReference>
<dbReference type="SUPFAM" id="SSF47384">
    <property type="entry name" value="Homodimeric domain of signal transducing histidine kinase"/>
    <property type="match status" value="1"/>
</dbReference>
<dbReference type="Pfam" id="PF00512">
    <property type="entry name" value="HisKA"/>
    <property type="match status" value="1"/>
</dbReference>
<keyword evidence="6 11" id="KW-0418">Kinase</keyword>
<dbReference type="InterPro" id="IPR004358">
    <property type="entry name" value="Sig_transdc_His_kin-like_C"/>
</dbReference>
<keyword evidence="8" id="KW-0812">Transmembrane</keyword>
<evidence type="ECO:0000256" key="2">
    <source>
        <dbReference type="ARBA" id="ARBA00004370"/>
    </source>
</evidence>
<evidence type="ECO:0000313" key="12">
    <source>
        <dbReference type="Proteomes" id="UP000245981"/>
    </source>
</evidence>
<dbReference type="GO" id="GO:0016036">
    <property type="term" value="P:cellular response to phosphate starvation"/>
    <property type="evidence" value="ECO:0007669"/>
    <property type="project" value="TreeGrafter"/>
</dbReference>
<sequence>MKQKTHDSMWRWICIRILILGLGSVILIAFCMWLRFALQTLWVYYRMPTALWEEFSRLRVHPERDTARFHQIVDQWWGVGFSDPSIASADWITVAVLVAVIIPFFVVMGLRFALPLAKQFSQLAHAARDVAQGKFGTSVGQVDGAPQELVRFTEDFNLMTQQLVRYERELKASHVAIAHELRSPLTAAMGRLQGIVDGVFAPEPQQFSMIMKQLTQLSRLTDELHLLSLAEAGQLSLSLTRFNLAELLRERTAWLALQAEAGQVAIEVQSPASLPYTGDASRLGQVVTILMENALRYAAEGKRISVYAQASATAITLQFRDYGPGVEPQFLAVIFDRFTRAESSRARHSGGSGLGLSIAKAIIEAHGGRIQARLPSEGGLHITITLPLHDAMQTA</sequence>
<dbReference type="Gene3D" id="3.30.565.10">
    <property type="entry name" value="Histidine kinase-like ATPase, C-terminal domain"/>
    <property type="match status" value="1"/>
</dbReference>
<evidence type="ECO:0000259" key="9">
    <source>
        <dbReference type="PROSITE" id="PS50109"/>
    </source>
</evidence>
<dbReference type="PROSITE" id="PS50109">
    <property type="entry name" value="HIS_KIN"/>
    <property type="match status" value="1"/>
</dbReference>
<dbReference type="STRING" id="574096.HA38_03170"/>
<keyword evidence="8" id="KW-1133">Transmembrane helix</keyword>
<dbReference type="InterPro" id="IPR003660">
    <property type="entry name" value="HAMP_dom"/>
</dbReference>
<dbReference type="AlphaFoldDB" id="A0A2V2BE64"/>
<comment type="subcellular location">
    <subcellularLocation>
        <location evidence="2">Membrane</location>
    </subcellularLocation>
</comment>
<dbReference type="FunFam" id="3.30.565.10:FF:000006">
    <property type="entry name" value="Sensor histidine kinase WalK"/>
    <property type="match status" value="1"/>
</dbReference>
<keyword evidence="4" id="KW-0597">Phosphoprotein</keyword>
<dbReference type="InterPro" id="IPR050351">
    <property type="entry name" value="BphY/WalK/GraS-like"/>
</dbReference>
<organism evidence="11 12">
    <name type="scientific">Pantoea allii</name>
    <dbReference type="NCBI Taxonomy" id="574096"/>
    <lineage>
        <taxon>Bacteria</taxon>
        <taxon>Pseudomonadati</taxon>
        <taxon>Pseudomonadota</taxon>
        <taxon>Gammaproteobacteria</taxon>
        <taxon>Enterobacterales</taxon>
        <taxon>Erwiniaceae</taxon>
        <taxon>Pantoea</taxon>
    </lineage>
</organism>
<dbReference type="GO" id="GO:0004721">
    <property type="term" value="F:phosphoprotein phosphatase activity"/>
    <property type="evidence" value="ECO:0007669"/>
    <property type="project" value="TreeGrafter"/>
</dbReference>
<dbReference type="InterPro" id="IPR005467">
    <property type="entry name" value="His_kinase_dom"/>
</dbReference>
<dbReference type="SMART" id="SM00387">
    <property type="entry name" value="HATPase_c"/>
    <property type="match status" value="1"/>
</dbReference>
<feature type="domain" description="Histidine kinase" evidence="9">
    <location>
        <begin position="176"/>
        <end position="390"/>
    </location>
</feature>
<dbReference type="Gene3D" id="1.10.287.130">
    <property type="match status" value="1"/>
</dbReference>
<dbReference type="PANTHER" id="PTHR45453:SF1">
    <property type="entry name" value="PHOSPHATE REGULON SENSOR PROTEIN PHOR"/>
    <property type="match status" value="1"/>
</dbReference>
<evidence type="ECO:0000256" key="5">
    <source>
        <dbReference type="ARBA" id="ARBA00022679"/>
    </source>
</evidence>
<feature type="transmembrane region" description="Helical" evidence="8">
    <location>
        <begin position="12"/>
        <end position="38"/>
    </location>
</feature>
<evidence type="ECO:0000256" key="6">
    <source>
        <dbReference type="ARBA" id="ARBA00022777"/>
    </source>
</evidence>
<reference evidence="11 12" key="1">
    <citation type="submission" date="2018-05" db="EMBL/GenBank/DDBJ databases">
        <title>Genomic Encyclopedia of Type Strains, Phase IV (KMG-V): Genome sequencing to study the core and pangenomes of soil and plant-associated prokaryotes.</title>
        <authorList>
            <person name="Whitman W."/>
        </authorList>
    </citation>
    <scope>NUCLEOTIDE SEQUENCE [LARGE SCALE GENOMIC DNA]</scope>
    <source>
        <strain evidence="11 12">PNA 200-10</strain>
    </source>
</reference>
<dbReference type="PRINTS" id="PR00344">
    <property type="entry name" value="BCTRLSENSOR"/>
</dbReference>
<dbReference type="InterPro" id="IPR036097">
    <property type="entry name" value="HisK_dim/P_sf"/>
</dbReference>
<dbReference type="SUPFAM" id="SSF55874">
    <property type="entry name" value="ATPase domain of HSP90 chaperone/DNA topoisomerase II/histidine kinase"/>
    <property type="match status" value="1"/>
</dbReference>
<feature type="domain" description="HAMP" evidence="10">
    <location>
        <begin position="114"/>
        <end position="168"/>
    </location>
</feature>
<dbReference type="InterPro" id="IPR003661">
    <property type="entry name" value="HisK_dim/P_dom"/>
</dbReference>
<name>A0A2V2BE64_9GAMM</name>
<evidence type="ECO:0000256" key="1">
    <source>
        <dbReference type="ARBA" id="ARBA00000085"/>
    </source>
</evidence>
<dbReference type="Pfam" id="PF02518">
    <property type="entry name" value="HATPase_c"/>
    <property type="match status" value="1"/>
</dbReference>
<evidence type="ECO:0000256" key="7">
    <source>
        <dbReference type="ARBA" id="ARBA00023012"/>
    </source>
</evidence>
<dbReference type="SMART" id="SM00388">
    <property type="entry name" value="HisKA"/>
    <property type="match status" value="1"/>
</dbReference>
<dbReference type="PANTHER" id="PTHR45453">
    <property type="entry name" value="PHOSPHATE REGULON SENSOR PROTEIN PHOR"/>
    <property type="match status" value="1"/>
</dbReference>
<dbReference type="Proteomes" id="UP000245981">
    <property type="component" value="Unassembled WGS sequence"/>
</dbReference>
<protein>
    <recommendedName>
        <fullName evidence="3">histidine kinase</fullName>
        <ecNumber evidence="3">2.7.13.3</ecNumber>
    </recommendedName>
</protein>
<comment type="catalytic activity">
    <reaction evidence="1">
        <text>ATP + protein L-histidine = ADP + protein N-phospho-L-histidine.</text>
        <dbReference type="EC" id="2.7.13.3"/>
    </reaction>
</comment>
<gene>
    <name evidence="11" type="ORF">C7431_10741</name>
</gene>
<evidence type="ECO:0000256" key="4">
    <source>
        <dbReference type="ARBA" id="ARBA00022553"/>
    </source>
</evidence>
<evidence type="ECO:0000256" key="8">
    <source>
        <dbReference type="SAM" id="Phobius"/>
    </source>
</evidence>
<proteinExistence type="predicted"/>
<dbReference type="InterPro" id="IPR036890">
    <property type="entry name" value="HATPase_C_sf"/>
</dbReference>
<evidence type="ECO:0000313" key="11">
    <source>
        <dbReference type="EMBL" id="PWK95641.1"/>
    </source>
</evidence>
<dbReference type="EC" id="2.7.13.3" evidence="3"/>
<dbReference type="OrthoDB" id="9804645at2"/>